<accession>A0ABT5C175</accession>
<keyword evidence="2" id="KW-1185">Reference proteome</keyword>
<dbReference type="Pfam" id="PF19714">
    <property type="entry name" value="DUF6209"/>
    <property type="match status" value="1"/>
</dbReference>
<evidence type="ECO:0000313" key="1">
    <source>
        <dbReference type="EMBL" id="MDC0680160.1"/>
    </source>
</evidence>
<dbReference type="InterPro" id="IPR046181">
    <property type="entry name" value="DUF6209"/>
</dbReference>
<sequence>MATTAVLQFLPDWQHAQQGPIERGGKLRIEYELSRLSRCFTTWRGAEIGDITAYVRFHPRGAIVQGSVVEEVRAPGNPPGHVVAHRPAALEISVPDDATQAEIWFHGFSQTSRRCEAWDTRFGDNYWFDVGGPPPRIPAQPVVYRAGAQRRPDITNVRAFRVSKVYAFPRPAQGPIAGTDIQIHLDLDAWVSHSAWGASAWIDVHVFDGHDALVHAETIPLSYTGWGPNQQFSFAGKIFQGSTATPGSVSPRPDARKVQLRLYYEIDGQVFTDGVLHQAELPEDARL</sequence>
<evidence type="ECO:0000313" key="2">
    <source>
        <dbReference type="Proteomes" id="UP001217485"/>
    </source>
</evidence>
<gene>
    <name evidence="1" type="ORF">POL72_20635</name>
</gene>
<name>A0ABT5C175_9BACT</name>
<organism evidence="1 2">
    <name type="scientific">Sorangium atrum</name>
    <dbReference type="NCBI Taxonomy" id="2995308"/>
    <lineage>
        <taxon>Bacteria</taxon>
        <taxon>Pseudomonadati</taxon>
        <taxon>Myxococcota</taxon>
        <taxon>Polyangia</taxon>
        <taxon>Polyangiales</taxon>
        <taxon>Polyangiaceae</taxon>
        <taxon>Sorangium</taxon>
    </lineage>
</organism>
<dbReference type="RefSeq" id="WP_272097192.1">
    <property type="nucleotide sequence ID" value="NZ_JAQNDK010000002.1"/>
</dbReference>
<protein>
    <submittedName>
        <fullName evidence="1">DUF6209 family protein</fullName>
    </submittedName>
</protein>
<proteinExistence type="predicted"/>
<dbReference type="Proteomes" id="UP001217485">
    <property type="component" value="Unassembled WGS sequence"/>
</dbReference>
<dbReference type="EMBL" id="JAQNDK010000002">
    <property type="protein sequence ID" value="MDC0680160.1"/>
    <property type="molecule type" value="Genomic_DNA"/>
</dbReference>
<reference evidence="1 2" key="1">
    <citation type="submission" date="2023-01" db="EMBL/GenBank/DDBJ databases">
        <title>Minimal conservation of predation-associated metabolite biosynthetic gene clusters underscores biosynthetic potential of Myxococcota including descriptions for ten novel species: Archangium lansinium sp. nov., Myxococcus landrumus sp. nov., Nannocystis bai.</title>
        <authorList>
            <person name="Ahearne A."/>
            <person name="Stevens C."/>
            <person name="Dowd S."/>
        </authorList>
    </citation>
    <scope>NUCLEOTIDE SEQUENCE [LARGE SCALE GENOMIC DNA]</scope>
    <source>
        <strain evidence="1 2">WIWO2</strain>
    </source>
</reference>
<comment type="caution">
    <text evidence="1">The sequence shown here is derived from an EMBL/GenBank/DDBJ whole genome shotgun (WGS) entry which is preliminary data.</text>
</comment>